<accession>A0ABP0ISN7</accession>
<evidence type="ECO:0000313" key="2">
    <source>
        <dbReference type="EMBL" id="CAK9004991.1"/>
    </source>
</evidence>
<dbReference type="EMBL" id="CAXAMM010004801">
    <property type="protein sequence ID" value="CAK9004991.1"/>
    <property type="molecule type" value="Genomic_DNA"/>
</dbReference>
<proteinExistence type="predicted"/>
<evidence type="ECO:0000313" key="3">
    <source>
        <dbReference type="Proteomes" id="UP001642464"/>
    </source>
</evidence>
<sequence>MFLSPQTTRNIQKVALSAVVVAATSDRQGDPWRFGHLRLSELAVEEHFGVLRMQSASAQLTTRSFWVAEAREMFRQQMRRKNGSRPVNHEAGILSQSDFFDASGKALRSALRLVAFCANVTVESLETMYREWCAGGNFTSDPEPLEPDLDELDEEEEVMNECQELLTHIRDEAGMGDEQLEEEPNLLDFALRDVPDASELKEAMGSVPEHPHAETPDAGKKVNNPKNLHAALCFLNPQASATEVFDQIWRLTMSLRYWKGGWNEKKLKEMRLEEDVDVFRQRTGRLEKWREAAQAALKKQSDGELPDSIEKPVMGNIVIAVVPKKTHGIIARVAIVALVSSIWVSARKPKLTTHKVSLNHAVAVRILEMHLHEDGQVWRAMDVSTAFVVEPTTIVSILDSEKSIEEENGLAVKLSESSMALVQERHHFEASWPVSMDAVKSTDKLLGLYLARAKRGRKPAEGKTKAADGENGEKEKKSKKNKKGKGKHGKNAKGKGKHTFAAKLKKAKQIKETPFAAENLLKNLTGKALIEKFFQQLMEKEVAKYPTNPTFSQEDARCRLKLPKCQGVEWSRIKRAAFMHFKAEYGKASGKKWGKSVFACLNGAMQELDQDPPSRKGWIKLVRSICETGCIDMLDEHDEKKKKRKKAEG</sequence>
<keyword evidence="3" id="KW-1185">Reference proteome</keyword>
<feature type="region of interest" description="Disordered" evidence="1">
    <location>
        <begin position="457"/>
        <end position="499"/>
    </location>
</feature>
<organism evidence="2 3">
    <name type="scientific">Durusdinium trenchii</name>
    <dbReference type="NCBI Taxonomy" id="1381693"/>
    <lineage>
        <taxon>Eukaryota</taxon>
        <taxon>Sar</taxon>
        <taxon>Alveolata</taxon>
        <taxon>Dinophyceae</taxon>
        <taxon>Suessiales</taxon>
        <taxon>Symbiodiniaceae</taxon>
        <taxon>Durusdinium</taxon>
    </lineage>
</organism>
<comment type="caution">
    <text evidence="2">The sequence shown here is derived from an EMBL/GenBank/DDBJ whole genome shotgun (WGS) entry which is preliminary data.</text>
</comment>
<protein>
    <submittedName>
        <fullName evidence="2">ZnF_CDGSH domain-containing protein</fullName>
    </submittedName>
</protein>
<feature type="compositionally biased region" description="Basic residues" evidence="1">
    <location>
        <begin position="477"/>
        <end position="499"/>
    </location>
</feature>
<gene>
    <name evidence="2" type="ORF">SCF082_LOCUS8404</name>
</gene>
<feature type="compositionally biased region" description="Basic and acidic residues" evidence="1">
    <location>
        <begin position="458"/>
        <end position="476"/>
    </location>
</feature>
<evidence type="ECO:0000256" key="1">
    <source>
        <dbReference type="SAM" id="MobiDB-lite"/>
    </source>
</evidence>
<feature type="compositionally biased region" description="Basic and acidic residues" evidence="1">
    <location>
        <begin position="209"/>
        <end position="220"/>
    </location>
</feature>
<name>A0ABP0ISN7_9DINO</name>
<feature type="non-terminal residue" evidence="2">
    <location>
        <position position="649"/>
    </location>
</feature>
<feature type="region of interest" description="Disordered" evidence="1">
    <location>
        <begin position="203"/>
        <end position="222"/>
    </location>
</feature>
<dbReference type="Proteomes" id="UP001642464">
    <property type="component" value="Unassembled WGS sequence"/>
</dbReference>
<reference evidence="2 3" key="1">
    <citation type="submission" date="2024-02" db="EMBL/GenBank/DDBJ databases">
        <authorList>
            <person name="Chen Y."/>
            <person name="Shah S."/>
            <person name="Dougan E. K."/>
            <person name="Thang M."/>
            <person name="Chan C."/>
        </authorList>
    </citation>
    <scope>NUCLEOTIDE SEQUENCE [LARGE SCALE GENOMIC DNA]</scope>
</reference>